<evidence type="ECO:0000256" key="4">
    <source>
        <dbReference type="ARBA" id="ARBA00022491"/>
    </source>
</evidence>
<evidence type="ECO:0000256" key="3">
    <source>
        <dbReference type="ARBA" id="ARBA00022490"/>
    </source>
</evidence>
<dbReference type="PANTHER" id="PTHR33202">
    <property type="entry name" value="ZINC UPTAKE REGULATION PROTEIN"/>
    <property type="match status" value="1"/>
</dbReference>
<dbReference type="SUPFAM" id="SSF46785">
    <property type="entry name" value="Winged helix' DNA-binding domain"/>
    <property type="match status" value="1"/>
</dbReference>
<evidence type="ECO:0000256" key="5">
    <source>
        <dbReference type="ARBA" id="ARBA00022723"/>
    </source>
</evidence>
<evidence type="ECO:0000313" key="14">
    <source>
        <dbReference type="Proteomes" id="UP000008221"/>
    </source>
</evidence>
<dbReference type="InterPro" id="IPR036390">
    <property type="entry name" value="WH_DNA-bd_sf"/>
</dbReference>
<evidence type="ECO:0000256" key="12">
    <source>
        <dbReference type="SAM" id="MobiDB-lite"/>
    </source>
</evidence>
<evidence type="ECO:0000256" key="10">
    <source>
        <dbReference type="ARBA" id="ARBA00023163"/>
    </source>
</evidence>
<feature type="binding site" evidence="11">
    <location>
        <position position="131"/>
    </location>
    <ligand>
        <name>Zn(2+)</name>
        <dbReference type="ChEBI" id="CHEBI:29105"/>
    </ligand>
</feature>
<keyword evidence="8" id="KW-0805">Transcription regulation</keyword>
<evidence type="ECO:0000313" key="13">
    <source>
        <dbReference type="EMBL" id="ABK53867.1"/>
    </source>
</evidence>
<sequence length="166" mass="17662">MRSPVDRLRAAGMRVTPARLAVLQELPVGVHRSVDEIATAVRRTLGAVSLQAVYNVLDALAGAGLVRRIEPLGHPARYESRVSDNHHHLVCRVCGAIADVDCAVGVVPCLSPADAAGYLVDEAEVTYWGLCPQCQNHRRPSADHGGTTAGPTEKHHVPARGEGGDR</sequence>
<gene>
    <name evidence="13" type="ordered locus">Acel_2095</name>
</gene>
<keyword evidence="3" id="KW-0963">Cytoplasm</keyword>
<dbReference type="CDD" id="cd07153">
    <property type="entry name" value="Fur_like"/>
    <property type="match status" value="1"/>
</dbReference>
<dbReference type="Proteomes" id="UP000008221">
    <property type="component" value="Chromosome"/>
</dbReference>
<evidence type="ECO:0000256" key="7">
    <source>
        <dbReference type="ARBA" id="ARBA00023004"/>
    </source>
</evidence>
<dbReference type="GO" id="GO:0005737">
    <property type="term" value="C:cytoplasm"/>
    <property type="evidence" value="ECO:0007669"/>
    <property type="project" value="UniProtKB-SubCell"/>
</dbReference>
<proteinExistence type="inferred from homology"/>
<evidence type="ECO:0000256" key="1">
    <source>
        <dbReference type="ARBA" id="ARBA00004496"/>
    </source>
</evidence>
<name>A0LWQ7_ACIC1</name>
<accession>A0LWQ7</accession>
<keyword evidence="9" id="KW-0238">DNA-binding</keyword>
<feature type="binding site" evidence="11">
    <location>
        <position position="94"/>
    </location>
    <ligand>
        <name>Zn(2+)</name>
        <dbReference type="ChEBI" id="CHEBI:29105"/>
    </ligand>
</feature>
<dbReference type="InterPro" id="IPR043135">
    <property type="entry name" value="Fur_C"/>
</dbReference>
<keyword evidence="5 11" id="KW-0479">Metal-binding</keyword>
<evidence type="ECO:0000256" key="6">
    <source>
        <dbReference type="ARBA" id="ARBA00022833"/>
    </source>
</evidence>
<keyword evidence="7" id="KW-0408">Iron</keyword>
<dbReference type="HOGENOM" id="CLU_096072_4_0_11"/>
<feature type="binding site" evidence="11">
    <location>
        <position position="91"/>
    </location>
    <ligand>
        <name>Zn(2+)</name>
        <dbReference type="ChEBI" id="CHEBI:29105"/>
    </ligand>
</feature>
<dbReference type="EMBL" id="CP000481">
    <property type="protein sequence ID" value="ABK53867.1"/>
    <property type="molecule type" value="Genomic_DNA"/>
</dbReference>
<comment type="cofactor">
    <cofactor evidence="11">
        <name>Zn(2+)</name>
        <dbReference type="ChEBI" id="CHEBI:29105"/>
    </cofactor>
    <text evidence="11">Binds 1 zinc ion per subunit.</text>
</comment>
<keyword evidence="6 11" id="KW-0862">Zinc</keyword>
<organism evidence="13 14">
    <name type="scientific">Acidothermus cellulolyticus (strain ATCC 43068 / DSM 8971 / 11B)</name>
    <dbReference type="NCBI Taxonomy" id="351607"/>
    <lineage>
        <taxon>Bacteria</taxon>
        <taxon>Bacillati</taxon>
        <taxon>Actinomycetota</taxon>
        <taxon>Actinomycetes</taxon>
        <taxon>Acidothermales</taxon>
        <taxon>Acidothermaceae</taxon>
        <taxon>Acidothermus</taxon>
    </lineage>
</organism>
<evidence type="ECO:0000256" key="8">
    <source>
        <dbReference type="ARBA" id="ARBA00023015"/>
    </source>
</evidence>
<dbReference type="KEGG" id="ace:Acel_2095"/>
<dbReference type="InterPro" id="IPR036388">
    <property type="entry name" value="WH-like_DNA-bd_sf"/>
</dbReference>
<evidence type="ECO:0000256" key="9">
    <source>
        <dbReference type="ARBA" id="ARBA00023125"/>
    </source>
</evidence>
<feature type="region of interest" description="Disordered" evidence="12">
    <location>
        <begin position="139"/>
        <end position="166"/>
    </location>
</feature>
<comment type="similarity">
    <text evidence="2">Belongs to the Fur family.</text>
</comment>
<evidence type="ECO:0000256" key="11">
    <source>
        <dbReference type="PIRSR" id="PIRSR602481-1"/>
    </source>
</evidence>
<keyword evidence="4" id="KW-0678">Repressor</keyword>
<dbReference type="InParanoid" id="A0LWQ7"/>
<keyword evidence="14" id="KW-1185">Reference proteome</keyword>
<keyword evidence="10" id="KW-0804">Transcription</keyword>
<dbReference type="AlphaFoldDB" id="A0LWQ7"/>
<dbReference type="InterPro" id="IPR002481">
    <property type="entry name" value="FUR"/>
</dbReference>
<reference evidence="13 14" key="1">
    <citation type="journal article" date="2009" name="Genome Res.">
        <title>Complete genome of the cellulolytic thermophile Acidothermus cellulolyticus 11B provides insights into its ecophysiological and evolutionary adaptations.</title>
        <authorList>
            <person name="Barabote R.D."/>
            <person name="Xie G."/>
            <person name="Leu D.H."/>
            <person name="Normand P."/>
            <person name="Necsulea A."/>
            <person name="Daubin V."/>
            <person name="Medigue C."/>
            <person name="Adney W.S."/>
            <person name="Xu X.C."/>
            <person name="Lapidus A."/>
            <person name="Parales R.E."/>
            <person name="Detter C."/>
            <person name="Pujic P."/>
            <person name="Bruce D."/>
            <person name="Lavire C."/>
            <person name="Challacombe J.F."/>
            <person name="Brettin T.S."/>
            <person name="Berry A.M."/>
        </authorList>
    </citation>
    <scope>NUCLEOTIDE SEQUENCE [LARGE SCALE GENOMIC DNA]</scope>
    <source>
        <strain evidence="14">ATCC 43068 / DSM 8971 / 11B</strain>
    </source>
</reference>
<dbReference type="GO" id="GO:0008270">
    <property type="term" value="F:zinc ion binding"/>
    <property type="evidence" value="ECO:0007669"/>
    <property type="project" value="TreeGrafter"/>
</dbReference>
<dbReference type="Gene3D" id="3.30.1490.190">
    <property type="match status" value="1"/>
</dbReference>
<evidence type="ECO:0000256" key="2">
    <source>
        <dbReference type="ARBA" id="ARBA00007957"/>
    </source>
</evidence>
<dbReference type="GO" id="GO:0045892">
    <property type="term" value="P:negative regulation of DNA-templated transcription"/>
    <property type="evidence" value="ECO:0007669"/>
    <property type="project" value="TreeGrafter"/>
</dbReference>
<comment type="subcellular location">
    <subcellularLocation>
        <location evidence="1">Cytoplasm</location>
    </subcellularLocation>
</comment>
<dbReference type="PANTHER" id="PTHR33202:SF18">
    <property type="entry name" value="TRANSCRIPTIONAL REGULATOR FURA"/>
    <property type="match status" value="1"/>
</dbReference>
<dbReference type="GO" id="GO:1900376">
    <property type="term" value="P:regulation of secondary metabolite biosynthetic process"/>
    <property type="evidence" value="ECO:0007669"/>
    <property type="project" value="TreeGrafter"/>
</dbReference>
<dbReference type="Gene3D" id="1.10.10.10">
    <property type="entry name" value="Winged helix-like DNA-binding domain superfamily/Winged helix DNA-binding domain"/>
    <property type="match status" value="1"/>
</dbReference>
<protein>
    <submittedName>
        <fullName evidence="13">Ferric uptake regulator, Fur family</fullName>
    </submittedName>
</protein>
<dbReference type="GO" id="GO:0000976">
    <property type="term" value="F:transcription cis-regulatory region binding"/>
    <property type="evidence" value="ECO:0007669"/>
    <property type="project" value="TreeGrafter"/>
</dbReference>
<feature type="binding site" evidence="11">
    <location>
        <position position="134"/>
    </location>
    <ligand>
        <name>Zn(2+)</name>
        <dbReference type="ChEBI" id="CHEBI:29105"/>
    </ligand>
</feature>
<dbReference type="STRING" id="351607.Acel_2095"/>
<dbReference type="Pfam" id="PF01475">
    <property type="entry name" value="FUR"/>
    <property type="match status" value="1"/>
</dbReference>
<dbReference type="eggNOG" id="COG0735">
    <property type="taxonomic scope" value="Bacteria"/>
</dbReference>
<dbReference type="GO" id="GO:0003700">
    <property type="term" value="F:DNA-binding transcription factor activity"/>
    <property type="evidence" value="ECO:0007669"/>
    <property type="project" value="InterPro"/>
</dbReference>